<evidence type="ECO:0000259" key="2">
    <source>
        <dbReference type="Pfam" id="PF06294"/>
    </source>
</evidence>
<dbReference type="PANTHER" id="PTHR12509:SF8">
    <property type="entry name" value="SPERMATOGENESIS-ASSOCIATED PROTEIN 4"/>
    <property type="match status" value="1"/>
</dbReference>
<protein>
    <recommendedName>
        <fullName evidence="2">CH-like domain-containing protein</fullName>
    </recommendedName>
</protein>
<name>A0AAN9B579_9CAEN</name>
<evidence type="ECO:0000313" key="4">
    <source>
        <dbReference type="Proteomes" id="UP001374579"/>
    </source>
</evidence>
<dbReference type="GO" id="GO:0005930">
    <property type="term" value="C:axoneme"/>
    <property type="evidence" value="ECO:0007669"/>
    <property type="project" value="TreeGrafter"/>
</dbReference>
<sequence>MSGLPREVTKWVQSLDLAWQVKTPKWDLTNGYLVAEIFSWYFNQEVGLHSYYNCNSLKQKEKNWYLLKSFIKSKHLDIPDDYIEGTIHCKEGASALLLERLYEILTNRKVKKVPPETETDYTDFAYQVKLPMHARSTASKAVKNNLRLTEVLADENQIHTAQKAHKIINDHIDHRRIERLQDPARFNIKPSIGERCVRKPLPTEVVSSEPDDDEDKPSAPNTGGEILGTGREKSDVSLPFMTREPSVHFKEIQVNQMDKSNFYSMPIHGF</sequence>
<reference evidence="3 4" key="1">
    <citation type="submission" date="2024-02" db="EMBL/GenBank/DDBJ databases">
        <title>Chromosome-scale genome assembly of the rough periwinkle Littorina saxatilis.</title>
        <authorList>
            <person name="De Jode A."/>
            <person name="Faria R."/>
            <person name="Formenti G."/>
            <person name="Sims Y."/>
            <person name="Smith T.P."/>
            <person name="Tracey A."/>
            <person name="Wood J.M.D."/>
            <person name="Zagrodzka Z.B."/>
            <person name="Johannesson K."/>
            <person name="Butlin R.K."/>
            <person name="Leder E.H."/>
        </authorList>
    </citation>
    <scope>NUCLEOTIDE SEQUENCE [LARGE SCALE GENOMIC DNA]</scope>
    <source>
        <strain evidence="3">Snail1</strain>
        <tissue evidence="3">Muscle</tissue>
    </source>
</reference>
<dbReference type="Pfam" id="PF06294">
    <property type="entry name" value="CH_2"/>
    <property type="match status" value="1"/>
</dbReference>
<feature type="region of interest" description="Disordered" evidence="1">
    <location>
        <begin position="199"/>
        <end position="239"/>
    </location>
</feature>
<dbReference type="GO" id="GO:0008017">
    <property type="term" value="F:microtubule binding"/>
    <property type="evidence" value="ECO:0007669"/>
    <property type="project" value="TreeGrafter"/>
</dbReference>
<dbReference type="Proteomes" id="UP001374579">
    <property type="component" value="Unassembled WGS sequence"/>
</dbReference>
<dbReference type="InterPro" id="IPR010441">
    <property type="entry name" value="CH_2"/>
</dbReference>
<keyword evidence="4" id="KW-1185">Reference proteome</keyword>
<dbReference type="InterPro" id="IPR036872">
    <property type="entry name" value="CH_dom_sf"/>
</dbReference>
<evidence type="ECO:0000256" key="1">
    <source>
        <dbReference type="SAM" id="MobiDB-lite"/>
    </source>
</evidence>
<comment type="caution">
    <text evidence="3">The sequence shown here is derived from an EMBL/GenBank/DDBJ whole genome shotgun (WGS) entry which is preliminary data.</text>
</comment>
<accession>A0AAN9B579</accession>
<organism evidence="3 4">
    <name type="scientific">Littorina saxatilis</name>
    <dbReference type="NCBI Taxonomy" id="31220"/>
    <lineage>
        <taxon>Eukaryota</taxon>
        <taxon>Metazoa</taxon>
        <taxon>Spiralia</taxon>
        <taxon>Lophotrochozoa</taxon>
        <taxon>Mollusca</taxon>
        <taxon>Gastropoda</taxon>
        <taxon>Caenogastropoda</taxon>
        <taxon>Littorinimorpha</taxon>
        <taxon>Littorinoidea</taxon>
        <taxon>Littorinidae</taxon>
        <taxon>Littorina</taxon>
    </lineage>
</organism>
<feature type="domain" description="CH-like" evidence="2">
    <location>
        <begin position="8"/>
        <end position="103"/>
    </location>
</feature>
<dbReference type="EMBL" id="JBAMIC010000013">
    <property type="protein sequence ID" value="KAK7097720.1"/>
    <property type="molecule type" value="Genomic_DNA"/>
</dbReference>
<gene>
    <name evidence="3" type="ORF">V1264_004655</name>
</gene>
<dbReference type="InterPro" id="IPR052111">
    <property type="entry name" value="Spermatogenesis_Ciliary_MAP"/>
</dbReference>
<dbReference type="PANTHER" id="PTHR12509">
    <property type="entry name" value="SPERMATOGENESIS-ASSOCIATED 4-RELATED"/>
    <property type="match status" value="1"/>
</dbReference>
<evidence type="ECO:0000313" key="3">
    <source>
        <dbReference type="EMBL" id="KAK7097720.1"/>
    </source>
</evidence>
<dbReference type="AlphaFoldDB" id="A0AAN9B579"/>
<dbReference type="Gene3D" id="1.10.418.10">
    <property type="entry name" value="Calponin-like domain"/>
    <property type="match status" value="1"/>
</dbReference>
<dbReference type="GO" id="GO:0051493">
    <property type="term" value="P:regulation of cytoskeleton organization"/>
    <property type="evidence" value="ECO:0007669"/>
    <property type="project" value="TreeGrafter"/>
</dbReference>
<proteinExistence type="predicted"/>